<feature type="signal peptide" evidence="2">
    <location>
        <begin position="1"/>
        <end position="28"/>
    </location>
</feature>
<evidence type="ECO:0000256" key="1">
    <source>
        <dbReference type="SAM" id="MobiDB-lite"/>
    </source>
</evidence>
<dbReference type="InterPro" id="IPR034113">
    <property type="entry name" value="SCP_GAPR1-like"/>
</dbReference>
<evidence type="ECO:0000259" key="3">
    <source>
        <dbReference type="SMART" id="SM00198"/>
    </source>
</evidence>
<evidence type="ECO:0000313" key="4">
    <source>
        <dbReference type="EMBL" id="MDA2805198.1"/>
    </source>
</evidence>
<dbReference type="Pfam" id="PF00188">
    <property type="entry name" value="CAP"/>
    <property type="match status" value="1"/>
</dbReference>
<feature type="compositionally biased region" description="Basic and acidic residues" evidence="1">
    <location>
        <begin position="89"/>
        <end position="99"/>
    </location>
</feature>
<dbReference type="EMBL" id="JAQFWP010000018">
    <property type="protein sequence ID" value="MDA2805198.1"/>
    <property type="molecule type" value="Genomic_DNA"/>
</dbReference>
<sequence>MRSRLLPLLPLFTTAVLVGPAAPAPADAANTEHAGTGSVRPAFPDSTDDVFLGEAVEAANAHRARHGAPPLEPDGELNAHALERAREFSEYEGLDEGHRGRQPGRGETVYYSASTDPGAAPGGGDAVDHWYAANEEYDYGAPGFSSETGQFTQLVWKATTEVGAARVSEPVSEQDTWREHYVVLVYSPPGNMRGEYEENVLPPEG</sequence>
<comment type="caution">
    <text evidence="4">The sequence shown here is derived from an EMBL/GenBank/DDBJ whole genome shotgun (WGS) entry which is preliminary data.</text>
</comment>
<evidence type="ECO:0000313" key="5">
    <source>
        <dbReference type="Proteomes" id="UP001165685"/>
    </source>
</evidence>
<gene>
    <name evidence="4" type="ORF">O4U47_11820</name>
</gene>
<dbReference type="PANTHER" id="PTHR10334">
    <property type="entry name" value="CYSTEINE-RICH SECRETORY PROTEIN-RELATED"/>
    <property type="match status" value="1"/>
</dbReference>
<dbReference type="SUPFAM" id="SSF55797">
    <property type="entry name" value="PR-1-like"/>
    <property type="match status" value="1"/>
</dbReference>
<dbReference type="InterPro" id="IPR001283">
    <property type="entry name" value="CRISP-related"/>
</dbReference>
<reference evidence="4" key="1">
    <citation type="submission" date="2023-01" db="EMBL/GenBank/DDBJ databases">
        <title>Draft genome sequence of Nocardiopsis sp. LSu2-4 isolated from halophytes.</title>
        <authorList>
            <person name="Duangmal K."/>
            <person name="Chantavorakit T."/>
        </authorList>
    </citation>
    <scope>NUCLEOTIDE SEQUENCE</scope>
    <source>
        <strain evidence="4">LSu2-4</strain>
    </source>
</reference>
<feature type="region of interest" description="Disordered" evidence="1">
    <location>
        <begin position="25"/>
        <end position="44"/>
    </location>
</feature>
<dbReference type="InterPro" id="IPR035940">
    <property type="entry name" value="CAP_sf"/>
</dbReference>
<name>A0ABT4TKI5_9ACTN</name>
<dbReference type="Gene3D" id="3.40.33.10">
    <property type="entry name" value="CAP"/>
    <property type="match status" value="1"/>
</dbReference>
<dbReference type="InterPro" id="IPR014044">
    <property type="entry name" value="CAP_dom"/>
</dbReference>
<accession>A0ABT4TKI5</accession>
<dbReference type="PRINTS" id="PR00837">
    <property type="entry name" value="V5TPXLIKE"/>
</dbReference>
<proteinExistence type="predicted"/>
<organism evidence="4 5">
    <name type="scientific">Nocardiopsis suaedae</name>
    <dbReference type="NCBI Taxonomy" id="3018444"/>
    <lineage>
        <taxon>Bacteria</taxon>
        <taxon>Bacillati</taxon>
        <taxon>Actinomycetota</taxon>
        <taxon>Actinomycetes</taxon>
        <taxon>Streptosporangiales</taxon>
        <taxon>Nocardiopsidaceae</taxon>
        <taxon>Nocardiopsis</taxon>
    </lineage>
</organism>
<protein>
    <submittedName>
        <fullName evidence="4">CAP family protein</fullName>
    </submittedName>
</protein>
<feature type="chain" id="PRO_5046429554" evidence="2">
    <location>
        <begin position="29"/>
        <end position="205"/>
    </location>
</feature>
<dbReference type="Proteomes" id="UP001165685">
    <property type="component" value="Unassembled WGS sequence"/>
</dbReference>
<feature type="domain" description="SCP" evidence="3">
    <location>
        <begin position="50"/>
        <end position="194"/>
    </location>
</feature>
<dbReference type="SMART" id="SM00198">
    <property type="entry name" value="SCP"/>
    <property type="match status" value="1"/>
</dbReference>
<keyword evidence="5" id="KW-1185">Reference proteome</keyword>
<dbReference type="CDD" id="cd05382">
    <property type="entry name" value="CAP_GAPR1-like"/>
    <property type="match status" value="1"/>
</dbReference>
<evidence type="ECO:0000256" key="2">
    <source>
        <dbReference type="SAM" id="SignalP"/>
    </source>
</evidence>
<dbReference type="RefSeq" id="WP_270677852.1">
    <property type="nucleotide sequence ID" value="NZ_JAQFWP010000018.1"/>
</dbReference>
<feature type="region of interest" description="Disordered" evidence="1">
    <location>
        <begin position="89"/>
        <end position="125"/>
    </location>
</feature>
<keyword evidence="2" id="KW-0732">Signal</keyword>